<keyword evidence="1" id="KW-0812">Transmembrane</keyword>
<dbReference type="SUPFAM" id="SSF82171">
    <property type="entry name" value="DPP6 N-terminal domain-like"/>
    <property type="match status" value="1"/>
</dbReference>
<organism evidence="2 3">
    <name type="scientific">Candidatus Wolfebacteria bacterium GW2011_GWC2_39_22</name>
    <dbReference type="NCBI Taxonomy" id="1619013"/>
    <lineage>
        <taxon>Bacteria</taxon>
        <taxon>Candidatus Wolfeibacteriota</taxon>
    </lineage>
</organism>
<dbReference type="Proteomes" id="UP000034665">
    <property type="component" value="Unassembled WGS sequence"/>
</dbReference>
<dbReference type="AlphaFoldDB" id="A0A0G0NGY1"/>
<evidence type="ECO:0000313" key="2">
    <source>
        <dbReference type="EMBL" id="KKR12081.1"/>
    </source>
</evidence>
<evidence type="ECO:0000256" key="1">
    <source>
        <dbReference type="SAM" id="Phobius"/>
    </source>
</evidence>
<gene>
    <name evidence="2" type="ORF">UT41_C0003G0008</name>
</gene>
<dbReference type="STRING" id="1619013.UT41_C0003G0008"/>
<accession>A0A0G0NGY1</accession>
<protein>
    <recommendedName>
        <fullName evidence="4">WD40 repeat domain-containing protein</fullName>
    </recommendedName>
</protein>
<evidence type="ECO:0000313" key="3">
    <source>
        <dbReference type="Proteomes" id="UP000034665"/>
    </source>
</evidence>
<keyword evidence="1" id="KW-1133">Transmembrane helix</keyword>
<keyword evidence="1" id="KW-0472">Membrane</keyword>
<comment type="caution">
    <text evidence="2">The sequence shown here is derived from an EMBL/GenBank/DDBJ whole genome shotgun (WGS) entry which is preliminary data.</text>
</comment>
<proteinExistence type="predicted"/>
<name>A0A0G0NGY1_9BACT</name>
<sequence>MERNKKIIIGASAVLGVIALGIGAYFAWQNRAVVISNIPGINNEPIQPLEQKKERLRAISSRTVAGYWIADATSSPAILYVDSEGSIITVNNESDELLYEQSIANIRSVRPSANGEAVFIEAQSSEGIRFNPFDLTSNLPGTSVGGVEEITWAPKGKDAAYIIQTGDVRWLRTQVADVIGLSDTAKFLEVTKISQSDFTLQWPQSDVIYVTQKPSAEYVSDMWRVDVKTKTIAKFLSDRGLIVQWAPFGTRALKFTTTEGRKHKLALIDDKGNELNTLRFITLPDKCAITAPEQMYCAIPRDQAALARMTLPDDYLKRDVYFQDGIYQIDLTNNGIRAIFEDENPKIDATNLTVLEDKIVFINRYDKKLYSLDLQ</sequence>
<feature type="transmembrane region" description="Helical" evidence="1">
    <location>
        <begin position="7"/>
        <end position="28"/>
    </location>
</feature>
<evidence type="ECO:0008006" key="4">
    <source>
        <dbReference type="Google" id="ProtNLM"/>
    </source>
</evidence>
<reference evidence="2 3" key="1">
    <citation type="journal article" date="2015" name="Nature">
        <title>rRNA introns, odd ribosomes, and small enigmatic genomes across a large radiation of phyla.</title>
        <authorList>
            <person name="Brown C.T."/>
            <person name="Hug L.A."/>
            <person name="Thomas B.C."/>
            <person name="Sharon I."/>
            <person name="Castelle C.J."/>
            <person name="Singh A."/>
            <person name="Wilkins M.J."/>
            <person name="Williams K.H."/>
            <person name="Banfield J.F."/>
        </authorList>
    </citation>
    <scope>NUCLEOTIDE SEQUENCE [LARGE SCALE GENOMIC DNA]</scope>
</reference>
<dbReference type="EMBL" id="LBWR01000003">
    <property type="protein sequence ID" value="KKR12081.1"/>
    <property type="molecule type" value="Genomic_DNA"/>
</dbReference>